<dbReference type="PANTHER" id="PTHR43285:SF4">
    <property type="entry name" value="TRANSFERASE"/>
    <property type="match status" value="1"/>
</dbReference>
<dbReference type="InterPro" id="IPR017459">
    <property type="entry name" value="Glycosyl_Trfase_fam3_N_dom"/>
</dbReference>
<sequence length="309" mass="33379">MDYAPLIKEIGRGTKGARDMDGPTAEALFGAVLDGRVPDMELGAILLSMRIKGESATELNAFVRAMQQRTARVEVPADGPRCVLLPTFNGARKQANLMPLVALLLARRGVPALIFGRHDFDSRESPFELLEALGLPLAASTDEAARQLREARIAALPLHLLNPGLDTLMALRPRLGVRNSGHSVAKLLDAAPGRSVRVVAVTHPEYLDSMGQALLAETAGGGRALLMRASEGEAYAHLRRRAQLYGFIDGARHDLHPADTEDIDWPLNDCCEASANAALIREMMEGRAPVPPRIEEQVAALARLATDLR</sequence>
<feature type="domain" description="Glycosyl transferase family 3 N-terminal" evidence="3">
    <location>
        <begin position="5"/>
        <end position="69"/>
    </location>
</feature>
<dbReference type="RefSeq" id="WP_320420709.1">
    <property type="nucleotide sequence ID" value="NZ_JAXCLA010000001.1"/>
</dbReference>
<dbReference type="GO" id="GO:0003677">
    <property type="term" value="F:DNA binding"/>
    <property type="evidence" value="ECO:0007669"/>
    <property type="project" value="UniProtKB-KW"/>
</dbReference>
<organism evidence="4 5">
    <name type="scientific">Roseateles agri</name>
    <dbReference type="NCBI Taxonomy" id="3098619"/>
    <lineage>
        <taxon>Bacteria</taxon>
        <taxon>Pseudomonadati</taxon>
        <taxon>Pseudomonadota</taxon>
        <taxon>Betaproteobacteria</taxon>
        <taxon>Burkholderiales</taxon>
        <taxon>Sphaerotilaceae</taxon>
        <taxon>Roseateles</taxon>
    </lineage>
</organism>
<accession>A0ABU5D9D8</accession>
<evidence type="ECO:0000256" key="1">
    <source>
        <dbReference type="ARBA" id="ARBA00022676"/>
    </source>
</evidence>
<protein>
    <submittedName>
        <fullName evidence="4">DNA-binding protein YbiB</fullName>
    </submittedName>
</protein>
<keyword evidence="2" id="KW-0808">Transferase</keyword>
<keyword evidence="4" id="KW-0238">DNA-binding</keyword>
<dbReference type="Proteomes" id="UP001285263">
    <property type="component" value="Unassembled WGS sequence"/>
</dbReference>
<dbReference type="InterPro" id="IPR005940">
    <property type="entry name" value="Anthranilate_Pribosyl_Tfrase"/>
</dbReference>
<dbReference type="SUPFAM" id="SSF47648">
    <property type="entry name" value="Nucleoside phosphorylase/phosphoribosyltransferase N-terminal domain"/>
    <property type="match status" value="1"/>
</dbReference>
<evidence type="ECO:0000313" key="4">
    <source>
        <dbReference type="EMBL" id="MDY0742900.1"/>
    </source>
</evidence>
<evidence type="ECO:0000259" key="3">
    <source>
        <dbReference type="Pfam" id="PF02885"/>
    </source>
</evidence>
<proteinExistence type="predicted"/>
<dbReference type="NCBIfam" id="NF006005">
    <property type="entry name" value="PRK08136.1"/>
    <property type="match status" value="1"/>
</dbReference>
<dbReference type="Gene3D" id="3.40.1030.10">
    <property type="entry name" value="Nucleoside phosphorylase/phosphoribosyltransferase catalytic domain"/>
    <property type="match status" value="1"/>
</dbReference>
<keyword evidence="1" id="KW-0328">Glycosyltransferase</keyword>
<evidence type="ECO:0000313" key="5">
    <source>
        <dbReference type="Proteomes" id="UP001285263"/>
    </source>
</evidence>
<dbReference type="InterPro" id="IPR035902">
    <property type="entry name" value="Nuc_phospho_transferase"/>
</dbReference>
<keyword evidence="5" id="KW-1185">Reference proteome</keyword>
<dbReference type="SUPFAM" id="SSF52418">
    <property type="entry name" value="Nucleoside phosphorylase/phosphoribosyltransferase catalytic domain"/>
    <property type="match status" value="1"/>
</dbReference>
<dbReference type="EMBL" id="JAXCLA010000001">
    <property type="protein sequence ID" value="MDY0742900.1"/>
    <property type="molecule type" value="Genomic_DNA"/>
</dbReference>
<name>A0ABU5D9D8_9BURK</name>
<comment type="caution">
    <text evidence="4">The sequence shown here is derived from an EMBL/GenBank/DDBJ whole genome shotgun (WGS) entry which is preliminary data.</text>
</comment>
<evidence type="ECO:0000256" key="2">
    <source>
        <dbReference type="ARBA" id="ARBA00022679"/>
    </source>
</evidence>
<dbReference type="InterPro" id="IPR036320">
    <property type="entry name" value="Glycosyl_Trfase_fam3_N_dom_sf"/>
</dbReference>
<dbReference type="PANTHER" id="PTHR43285">
    <property type="entry name" value="ANTHRANILATE PHOSPHORIBOSYLTRANSFERASE"/>
    <property type="match status" value="1"/>
</dbReference>
<gene>
    <name evidence="4" type="primary">ybiB</name>
    <name evidence="4" type="ORF">SNE35_00200</name>
</gene>
<dbReference type="Gene3D" id="1.20.970.10">
    <property type="entry name" value="Transferase, Pyrimidine Nucleoside Phosphorylase, Chain C"/>
    <property type="match status" value="1"/>
</dbReference>
<reference evidence="4 5" key="1">
    <citation type="submission" date="2023-11" db="EMBL/GenBank/DDBJ databases">
        <title>Paucibacter sp. nov., isolated from fresh soil in Korea.</title>
        <authorList>
            <person name="Le N.T.T."/>
        </authorList>
    </citation>
    <scope>NUCLEOTIDE SEQUENCE [LARGE SCALE GENOMIC DNA]</scope>
    <source>
        <strain evidence="4 5">R3-3</strain>
    </source>
</reference>
<dbReference type="Pfam" id="PF02885">
    <property type="entry name" value="Glycos_trans_3N"/>
    <property type="match status" value="1"/>
</dbReference>